<feature type="region of interest" description="Disordered" evidence="1">
    <location>
        <begin position="18"/>
        <end position="64"/>
    </location>
</feature>
<accession>A0A0E0EMW8</accession>
<protein>
    <submittedName>
        <fullName evidence="2">Uncharacterized protein</fullName>
    </submittedName>
</protein>
<dbReference type="Proteomes" id="UP000008021">
    <property type="component" value="Chromosome 8"/>
</dbReference>
<dbReference type="EnsemblPlants" id="OMERI08G15580.5">
    <property type="protein sequence ID" value="OMERI08G15580.5"/>
    <property type="gene ID" value="OMERI08G15580"/>
</dbReference>
<reference evidence="2" key="2">
    <citation type="submission" date="2018-05" db="EMBL/GenBank/DDBJ databases">
        <title>OmerRS3 (Oryza meridionalis Reference Sequence Version 3).</title>
        <authorList>
            <person name="Zhang J."/>
            <person name="Kudrna D."/>
            <person name="Lee S."/>
            <person name="Talag J."/>
            <person name="Welchert J."/>
            <person name="Wing R.A."/>
        </authorList>
    </citation>
    <scope>NUCLEOTIDE SEQUENCE [LARGE SCALE GENOMIC DNA]</scope>
    <source>
        <strain evidence="2">OR44</strain>
    </source>
</reference>
<dbReference type="AlphaFoldDB" id="A0A0E0EMW8"/>
<keyword evidence="3" id="KW-1185">Reference proteome</keyword>
<name>A0A0E0EMW8_9ORYZ</name>
<reference evidence="2" key="1">
    <citation type="submission" date="2015-04" db="UniProtKB">
        <authorList>
            <consortium name="EnsemblPlants"/>
        </authorList>
    </citation>
    <scope>IDENTIFICATION</scope>
</reference>
<evidence type="ECO:0000313" key="2">
    <source>
        <dbReference type="EnsemblPlants" id="OMERI08G15580.4"/>
    </source>
</evidence>
<proteinExistence type="predicted"/>
<dbReference type="Gramene" id="OMERI08G15580.4">
    <property type="protein sequence ID" value="OMERI08G15580.4"/>
    <property type="gene ID" value="OMERI08G15580"/>
</dbReference>
<dbReference type="HOGENOM" id="CLU_2065260_0_0_1"/>
<evidence type="ECO:0000313" key="3">
    <source>
        <dbReference type="Proteomes" id="UP000008021"/>
    </source>
</evidence>
<feature type="compositionally biased region" description="Low complexity" evidence="1">
    <location>
        <begin position="51"/>
        <end position="64"/>
    </location>
</feature>
<sequence>MGLPRNTAARFVGAHIGLAGPQAGLPPPTRPLLRRPAADEAPTTEGDQMHGGSASSGARGTSGGIAAVETIPRKCFWGTRITHPVLLQTKLVSDCHHGLGCSYKNQSANEILPSIEHAN</sequence>
<organism evidence="2">
    <name type="scientific">Oryza meridionalis</name>
    <dbReference type="NCBI Taxonomy" id="40149"/>
    <lineage>
        <taxon>Eukaryota</taxon>
        <taxon>Viridiplantae</taxon>
        <taxon>Streptophyta</taxon>
        <taxon>Embryophyta</taxon>
        <taxon>Tracheophyta</taxon>
        <taxon>Spermatophyta</taxon>
        <taxon>Magnoliopsida</taxon>
        <taxon>Liliopsida</taxon>
        <taxon>Poales</taxon>
        <taxon>Poaceae</taxon>
        <taxon>BOP clade</taxon>
        <taxon>Oryzoideae</taxon>
        <taxon>Oryzeae</taxon>
        <taxon>Oryzinae</taxon>
        <taxon>Oryza</taxon>
    </lineage>
</organism>
<dbReference type="EnsemblPlants" id="OMERI08G15580.4">
    <property type="protein sequence ID" value="OMERI08G15580.4"/>
    <property type="gene ID" value="OMERI08G15580"/>
</dbReference>
<dbReference type="Gramene" id="OMERI08G15580.5">
    <property type="protein sequence ID" value="OMERI08G15580.5"/>
    <property type="gene ID" value="OMERI08G15580"/>
</dbReference>
<evidence type="ECO:0000256" key="1">
    <source>
        <dbReference type="SAM" id="MobiDB-lite"/>
    </source>
</evidence>